<dbReference type="SMART" id="SM00507">
    <property type="entry name" value="HNHc"/>
    <property type="match status" value="1"/>
</dbReference>
<evidence type="ECO:0000259" key="2">
    <source>
        <dbReference type="SMART" id="SM00507"/>
    </source>
</evidence>
<dbReference type="Pfam" id="PF01844">
    <property type="entry name" value="HNH"/>
    <property type="match status" value="1"/>
</dbReference>
<dbReference type="STRING" id="1849968.A8C32_05430"/>
<dbReference type="EMBL" id="MDJD01000054">
    <property type="protein sequence ID" value="OEJ98641.1"/>
    <property type="molecule type" value="Genomic_DNA"/>
</dbReference>
<dbReference type="CDD" id="cd00085">
    <property type="entry name" value="HNHc"/>
    <property type="match status" value="1"/>
</dbReference>
<evidence type="ECO:0000256" key="1">
    <source>
        <dbReference type="SAM" id="MobiDB-lite"/>
    </source>
</evidence>
<accession>A0A1E5SHQ1</accession>
<dbReference type="OrthoDB" id="1340280at2"/>
<feature type="region of interest" description="Disordered" evidence="1">
    <location>
        <begin position="1"/>
        <end position="28"/>
    </location>
</feature>
<feature type="compositionally biased region" description="Basic residues" evidence="1">
    <location>
        <begin position="1"/>
        <end position="12"/>
    </location>
</feature>
<feature type="domain" description="HNH nuclease" evidence="2">
    <location>
        <begin position="25"/>
        <end position="89"/>
    </location>
</feature>
<dbReference type="InterPro" id="IPR003615">
    <property type="entry name" value="HNH_nuc"/>
</dbReference>
<sequence length="212" mass="25146">MTVRIKTPKRRKKPDESEKGENHSKHRPNLIEDFHNHCGYCGAYDGFGYTKTYFEIDHFVPKEFLKKTNSKIGFCKYDNLVYSCRSCNNSKSSLWPSEDENIHHKNDEGFIDPCSEEFDTHLYRTSDGAILWNTDLGKWMATEAFKFDEREKEIKILWNYNQIRIQIESLIDLLNNEVEGSEEYNLIYEKLSPLNLKHFIFQKQLNEIDNND</sequence>
<protein>
    <recommendedName>
        <fullName evidence="2">HNH nuclease domain-containing protein</fullName>
    </recommendedName>
</protein>
<proteinExistence type="predicted"/>
<dbReference type="GO" id="GO:0008270">
    <property type="term" value="F:zinc ion binding"/>
    <property type="evidence" value="ECO:0007669"/>
    <property type="project" value="InterPro"/>
</dbReference>
<dbReference type="AlphaFoldDB" id="A0A1E5SHQ1"/>
<dbReference type="Gene3D" id="1.10.30.50">
    <property type="match status" value="1"/>
</dbReference>
<reference evidence="3 4" key="1">
    <citation type="submission" date="2016-05" db="EMBL/GenBank/DDBJ databases">
        <title>Draft Genome Sequence of Algibacter sp. Strain SK-16 Isolated from the Surface Water of Aburatsubo Inlet.</title>
        <authorList>
            <person name="Wong S.-K."/>
            <person name="Yoshizawa S."/>
            <person name="Nakajima Y."/>
            <person name="Ogura Y."/>
            <person name="Tetsuya H."/>
            <person name="Hamasaki K."/>
        </authorList>
    </citation>
    <scope>NUCLEOTIDE SEQUENCE [LARGE SCALE GENOMIC DNA]</scope>
    <source>
        <strain evidence="3 4">SK-16</strain>
    </source>
</reference>
<organism evidence="3 4">
    <name type="scientific">Flavivirga aquatica</name>
    <dbReference type="NCBI Taxonomy" id="1849968"/>
    <lineage>
        <taxon>Bacteria</taxon>
        <taxon>Pseudomonadati</taxon>
        <taxon>Bacteroidota</taxon>
        <taxon>Flavobacteriia</taxon>
        <taxon>Flavobacteriales</taxon>
        <taxon>Flavobacteriaceae</taxon>
        <taxon>Flavivirga</taxon>
    </lineage>
</organism>
<evidence type="ECO:0000313" key="4">
    <source>
        <dbReference type="Proteomes" id="UP000095713"/>
    </source>
</evidence>
<name>A0A1E5SHQ1_9FLAO</name>
<dbReference type="InterPro" id="IPR002711">
    <property type="entry name" value="HNH"/>
</dbReference>
<dbReference type="RefSeq" id="WP_069831327.1">
    <property type="nucleotide sequence ID" value="NZ_MDJD01000054.1"/>
</dbReference>
<feature type="compositionally biased region" description="Basic and acidic residues" evidence="1">
    <location>
        <begin position="13"/>
        <end position="28"/>
    </location>
</feature>
<dbReference type="Proteomes" id="UP000095713">
    <property type="component" value="Unassembled WGS sequence"/>
</dbReference>
<comment type="caution">
    <text evidence="3">The sequence shown here is derived from an EMBL/GenBank/DDBJ whole genome shotgun (WGS) entry which is preliminary data.</text>
</comment>
<dbReference type="GO" id="GO:0003676">
    <property type="term" value="F:nucleic acid binding"/>
    <property type="evidence" value="ECO:0007669"/>
    <property type="project" value="InterPro"/>
</dbReference>
<keyword evidence="4" id="KW-1185">Reference proteome</keyword>
<evidence type="ECO:0000313" key="3">
    <source>
        <dbReference type="EMBL" id="OEJ98641.1"/>
    </source>
</evidence>
<dbReference type="GO" id="GO:0004519">
    <property type="term" value="F:endonuclease activity"/>
    <property type="evidence" value="ECO:0007669"/>
    <property type="project" value="InterPro"/>
</dbReference>
<gene>
    <name evidence="3" type="ORF">A8C32_05430</name>
</gene>